<dbReference type="AlphaFoldDB" id="A0A5W7S919"/>
<organism evidence="1">
    <name type="scientific">Salmonella enterica subsp. enterica serovar Kintambo</name>
    <dbReference type="NCBI Taxonomy" id="1192730"/>
    <lineage>
        <taxon>Bacteria</taxon>
        <taxon>Pseudomonadati</taxon>
        <taxon>Pseudomonadota</taxon>
        <taxon>Gammaproteobacteria</taxon>
        <taxon>Enterobacterales</taxon>
        <taxon>Enterobacteriaceae</taxon>
        <taxon>Salmonella</taxon>
    </lineage>
</organism>
<reference evidence="1" key="1">
    <citation type="submission" date="2018-07" db="EMBL/GenBank/DDBJ databases">
        <authorList>
            <person name="Ashton P.M."/>
            <person name="Dallman T."/>
            <person name="Nair S."/>
            <person name="De Pinna E."/>
            <person name="Peters T."/>
            <person name="Grant K."/>
        </authorList>
    </citation>
    <scope>NUCLEOTIDE SEQUENCE</scope>
    <source>
        <strain evidence="1">242348</strain>
    </source>
</reference>
<name>A0A5W7S919_SALET</name>
<sequence length="302" mass="34191">MNISSMPAWVTIDETVEIINQNKFIDKKVKAGDIYRYALYGHLTLSIYFQSPIKLRKVVFNEANVQYSEINGDIIERLCNLCHHCFQNNDNLILKTEKNNITPSEYILDASLQGQEYAKLQTLLANSLDLPPPVTGLHNMHHGVLVKDNEIIYQVVESCSWKERISKKIKKLSADTAVSIHEKIKNSNTPKTEIEYFPVYQFPDDACFVIKRNILECFIEKYFPAPGTQDTVQTRISTPVSRLLWLACKHNDSISPLMKQPYKLLSVFEQWAVTEGISAPLSGETLKAALERGAPASSTPSV</sequence>
<comment type="caution">
    <text evidence="1">The sequence shown here is derived from an EMBL/GenBank/DDBJ whole genome shotgun (WGS) entry which is preliminary data.</text>
</comment>
<dbReference type="EMBL" id="AAHMLI010000023">
    <property type="protein sequence ID" value="EBX8629358.1"/>
    <property type="molecule type" value="Genomic_DNA"/>
</dbReference>
<accession>A0A5W7S919</accession>
<evidence type="ECO:0000313" key="1">
    <source>
        <dbReference type="EMBL" id="EBX8629358.1"/>
    </source>
</evidence>
<protein>
    <submittedName>
        <fullName evidence="1">Uncharacterized protein</fullName>
    </submittedName>
</protein>
<gene>
    <name evidence="1" type="ORF">DTU03_17925</name>
</gene>
<proteinExistence type="predicted"/>